<keyword evidence="21" id="KW-1185">Reference proteome</keyword>
<feature type="compositionally biased region" description="Low complexity" evidence="14">
    <location>
        <begin position="455"/>
        <end position="466"/>
    </location>
</feature>
<keyword evidence="7" id="KW-0378">Hydrolase</keyword>
<dbReference type="Pfam" id="PF00041">
    <property type="entry name" value="fn3"/>
    <property type="match status" value="1"/>
</dbReference>
<sequence length="1318" mass="147954">MDIPRPQMCLCTLCSNLAHGYYRTQRKFKEDIDWSYAGTLNQNNWAKKYPSCNNAKQSPINIDDDLSQVKMQFQKLKLEGFEQETSNTTTIHNDGKTVAINLNDEYYISGGGLRSRFKVGRITFHWGQCNASSDGSEHSLDGIKFPLEMQIYGYEAHKFQSLDSALKDGGRLTALSVLFEVSAEDNENYVAIIDGVKTVTRLGKTAVLEPFSLLGLLPNSTEKYYIYNGSLTTPPCSETVEWIVFRNTVDISDVQLETFCEVMTMQQAGYVMLMDYLQNNFREQQLKFVGQVFSSYTGTEDVPTPICSSEPENVEADPYNYTSLLVTWERPRAVYDVGIERYLVSYQPVGDEDLPKNEYLTDGDQDVGAIIQDLSANTSYVVQVVAVCINGLQGRASDLLVVGMPLDDPATLAITQSHTPVPSWTTPLNSPALSPTASYEAGSTPTLAQEGQVESSASGSALYSGSQEDIDQEWERGRTLVTSTGTTSPTVPAPLETEDDGDEQGDRSSSFYFENEVETESGTVETKGPSPGERTLTDGDEDGGSGSPYDNETSSDFGVPDYSGRQSEDAPLAGKAHEYAAWWCIILPDRPGFKLRLWLRKQNSRAFQAVTGVYCTWNFGGIELSFPLHTEAINSSHESRIGLAEMDDREKRTVLPLVVVSTLTFLCLFVLVGILIYWRKCFQTAHFYIEDSTSPRVIGAPPSLALSALPIKQFVKHVAELHDSNTFSQEFEEIQACTVDLGITADSSIHPENKNKNRYINILAYDHSRVKLSSSSDRNGWSADYINANYVDGFTQPKAYIATQGPLKSSMEDFWRMVWEQNASVIVMITNLVEKGRRKCDQYWPLDSQEEYGSFLVTLRSTKVLAYYTQRTFTLKNTRAKKGSQKEQTHERTVVQYHYTQWPDMGVPEYTLPVLTFVRKSSQANLGNMGPVVVHCSAGVGRTGTYIVLDSMLRQIKEQGTVNILGFLKHIRTQRNYLVQTEEQYIFIHDALVEAILSKETEVHSSHIHTYVNELLIPGPSGQTPLEKQFKMITQSNAKQCDYSAALKQCNRDKNRNSSLLPVERSRVHLSTTAGEISDYINASYIMGYQQSNEFIITQNPLPSTMKDFWKMIWDHSTQVVIALPDGLDLAEDECIYWPTKSQPIRFDTFTVTFMGEDHMCLSNEDMLIVQDFILEATQDDYVLEVRQYRAPRWPNPDGPISNTFELINIIKEESVSRDGPIVVHDKRGGNIAGTFCALMTLLHQLEMESSFDVYWVAKMINLMRPGIFTDIDQYQFLYKVIMSLVAKKEEVRMLQCADNGLALGGTGSDSESLESLV</sequence>
<dbReference type="PROSITE" id="PS50055">
    <property type="entry name" value="TYR_PHOSPHATASE_PTP"/>
    <property type="match status" value="2"/>
</dbReference>
<evidence type="ECO:0000313" key="20">
    <source>
        <dbReference type="Ensembl" id="ENSSFOP00015065316.1"/>
    </source>
</evidence>
<feature type="domain" description="Tyrosine specific protein phosphatases" evidence="17">
    <location>
        <begin position="915"/>
        <end position="986"/>
    </location>
</feature>
<feature type="domain" description="Tyrosine-protein phosphatase" evidence="16">
    <location>
        <begin position="1026"/>
        <end position="1285"/>
    </location>
</feature>
<evidence type="ECO:0000313" key="21">
    <source>
        <dbReference type="Proteomes" id="UP000694397"/>
    </source>
</evidence>
<keyword evidence="9 15" id="KW-1133">Transmembrane helix</keyword>
<evidence type="ECO:0000256" key="6">
    <source>
        <dbReference type="ARBA" id="ARBA00022737"/>
    </source>
</evidence>
<proteinExistence type="inferred from homology"/>
<dbReference type="InterPro" id="IPR029021">
    <property type="entry name" value="Prot-tyrosine_phosphatase-like"/>
</dbReference>
<feature type="domain" description="Fibronectin type-III" evidence="18">
    <location>
        <begin position="310"/>
        <end position="407"/>
    </location>
</feature>
<dbReference type="SMART" id="SM00194">
    <property type="entry name" value="PTPc"/>
    <property type="match status" value="2"/>
</dbReference>
<dbReference type="InterPro" id="IPR000242">
    <property type="entry name" value="PTP_cat"/>
</dbReference>
<gene>
    <name evidence="20" type="primary">PTPRZ1</name>
</gene>
<dbReference type="PROSITE" id="PS50056">
    <property type="entry name" value="TYR_PHOSPHATASE_2"/>
    <property type="match status" value="2"/>
</dbReference>
<dbReference type="EC" id="3.1.3.48" evidence="3"/>
<keyword evidence="6" id="KW-0677">Repeat</keyword>
<keyword evidence="12" id="KW-0325">Glycoprotein</keyword>
<reference evidence="20" key="2">
    <citation type="submission" date="2025-08" db="UniProtKB">
        <authorList>
            <consortium name="Ensembl"/>
        </authorList>
    </citation>
    <scope>IDENTIFICATION</scope>
</reference>
<dbReference type="InterPro" id="IPR036398">
    <property type="entry name" value="CA_dom_sf"/>
</dbReference>
<feature type="region of interest" description="Disordered" evidence="14">
    <location>
        <begin position="418"/>
        <end position="569"/>
    </location>
</feature>
<evidence type="ECO:0000259" key="18">
    <source>
        <dbReference type="PROSITE" id="PS50853"/>
    </source>
</evidence>
<keyword evidence="11" id="KW-1015">Disulfide bond</keyword>
<comment type="catalytic activity">
    <reaction evidence="13">
        <text>O-phospho-L-tyrosyl-[protein] + H2O = L-tyrosyl-[protein] + phosphate</text>
        <dbReference type="Rhea" id="RHEA:10684"/>
        <dbReference type="Rhea" id="RHEA-COMP:10136"/>
        <dbReference type="Rhea" id="RHEA-COMP:20101"/>
        <dbReference type="ChEBI" id="CHEBI:15377"/>
        <dbReference type="ChEBI" id="CHEBI:43474"/>
        <dbReference type="ChEBI" id="CHEBI:46858"/>
        <dbReference type="ChEBI" id="CHEBI:61978"/>
        <dbReference type="EC" id="3.1.3.48"/>
    </reaction>
</comment>
<dbReference type="PROSITE" id="PS00383">
    <property type="entry name" value="TYR_PHOSPHATASE_1"/>
    <property type="match status" value="1"/>
</dbReference>
<protein>
    <recommendedName>
        <fullName evidence="3">protein-tyrosine-phosphatase</fullName>
        <ecNumber evidence="3">3.1.3.48</ecNumber>
    </recommendedName>
</protein>
<dbReference type="OrthoDB" id="429145at2759"/>
<keyword evidence="4 15" id="KW-0812">Transmembrane</keyword>
<evidence type="ECO:0000256" key="9">
    <source>
        <dbReference type="ARBA" id="ARBA00022989"/>
    </source>
</evidence>
<evidence type="ECO:0000256" key="13">
    <source>
        <dbReference type="ARBA" id="ARBA00051722"/>
    </source>
</evidence>
<dbReference type="GeneTree" id="ENSGT00940000155529"/>
<dbReference type="InterPro" id="IPR001148">
    <property type="entry name" value="CA_dom"/>
</dbReference>
<comment type="subcellular location">
    <subcellularLocation>
        <location evidence="1">Membrane</location>
        <topology evidence="1">Single-pass type I membrane protein</topology>
    </subcellularLocation>
</comment>
<dbReference type="InterPro" id="IPR016130">
    <property type="entry name" value="Tyr_Pase_AS"/>
</dbReference>
<evidence type="ECO:0000256" key="11">
    <source>
        <dbReference type="ARBA" id="ARBA00023157"/>
    </source>
</evidence>
<dbReference type="SUPFAM" id="SSF51069">
    <property type="entry name" value="Carbonic anhydrase"/>
    <property type="match status" value="1"/>
</dbReference>
<evidence type="ECO:0000259" key="19">
    <source>
        <dbReference type="PROSITE" id="PS51144"/>
    </source>
</evidence>
<dbReference type="FunFam" id="3.10.200.10:FF:000004">
    <property type="entry name" value="receptor-type tyrosine-protein phosphatase zeta isoform X1"/>
    <property type="match status" value="1"/>
</dbReference>
<evidence type="ECO:0000256" key="14">
    <source>
        <dbReference type="SAM" id="MobiDB-lite"/>
    </source>
</evidence>
<dbReference type="SMART" id="SM00060">
    <property type="entry name" value="FN3"/>
    <property type="match status" value="1"/>
</dbReference>
<dbReference type="InterPro" id="IPR041887">
    <property type="entry name" value="Alpha_CARP_receptor-type"/>
</dbReference>
<feature type="domain" description="Alpha-carbonic anhydrase" evidence="19">
    <location>
        <begin position="32"/>
        <end position="296"/>
    </location>
</feature>
<dbReference type="InterPro" id="IPR000387">
    <property type="entry name" value="Tyr_Pase_dom"/>
</dbReference>
<dbReference type="Ensembl" id="ENSSFOT00015072572.1">
    <property type="protein sequence ID" value="ENSSFOP00015065316.1"/>
    <property type="gene ID" value="ENSSFOG00015007075.2"/>
</dbReference>
<dbReference type="PANTHER" id="PTHR19134">
    <property type="entry name" value="RECEPTOR-TYPE TYROSINE-PROTEIN PHOSPHATASE"/>
    <property type="match status" value="1"/>
</dbReference>
<evidence type="ECO:0000256" key="15">
    <source>
        <dbReference type="SAM" id="Phobius"/>
    </source>
</evidence>
<accession>A0A8C9VV04</accession>
<dbReference type="Pfam" id="PF00194">
    <property type="entry name" value="Carb_anhydrase"/>
    <property type="match status" value="1"/>
</dbReference>
<dbReference type="SMART" id="SM00404">
    <property type="entry name" value="PTPc_motif"/>
    <property type="match status" value="2"/>
</dbReference>
<dbReference type="Pfam" id="PF00102">
    <property type="entry name" value="Y_phosphatase"/>
    <property type="match status" value="2"/>
</dbReference>
<evidence type="ECO:0000256" key="10">
    <source>
        <dbReference type="ARBA" id="ARBA00023136"/>
    </source>
</evidence>
<evidence type="ECO:0000256" key="1">
    <source>
        <dbReference type="ARBA" id="ARBA00004479"/>
    </source>
</evidence>
<feature type="transmembrane region" description="Helical" evidence="15">
    <location>
        <begin position="654"/>
        <end position="678"/>
    </location>
</feature>
<name>A0A8C9VV04_SCLFO</name>
<reference evidence="20 21" key="1">
    <citation type="submission" date="2019-04" db="EMBL/GenBank/DDBJ databases">
        <authorList>
            <consortium name="Wellcome Sanger Institute Data Sharing"/>
        </authorList>
    </citation>
    <scope>NUCLEOTIDE SEQUENCE [LARGE SCALE GENOMIC DNA]</scope>
</reference>
<keyword evidence="8" id="KW-0904">Protein phosphatase</keyword>
<dbReference type="CDD" id="cd14550">
    <property type="entry name" value="R5-PTP-2"/>
    <property type="match status" value="1"/>
</dbReference>
<dbReference type="SUPFAM" id="SSF52799">
    <property type="entry name" value="(Phosphotyrosine protein) phosphatases II"/>
    <property type="match status" value="2"/>
</dbReference>
<dbReference type="InterPro" id="IPR036116">
    <property type="entry name" value="FN3_sf"/>
</dbReference>
<evidence type="ECO:0000256" key="3">
    <source>
        <dbReference type="ARBA" id="ARBA00013064"/>
    </source>
</evidence>
<dbReference type="InterPro" id="IPR003595">
    <property type="entry name" value="Tyr_Pase_cat"/>
</dbReference>
<dbReference type="CDD" id="cd03122">
    <property type="entry name" value="alpha_CARP_receptor_like"/>
    <property type="match status" value="1"/>
</dbReference>
<dbReference type="SUPFAM" id="SSF49265">
    <property type="entry name" value="Fibronectin type III"/>
    <property type="match status" value="1"/>
</dbReference>
<dbReference type="Gene3D" id="3.90.190.10">
    <property type="entry name" value="Protein tyrosine phosphatase superfamily"/>
    <property type="match status" value="2"/>
</dbReference>
<dbReference type="InterPro" id="IPR050348">
    <property type="entry name" value="Protein-Tyr_Phosphatase"/>
</dbReference>
<feature type="compositionally biased region" description="Polar residues" evidence="14">
    <location>
        <begin position="418"/>
        <end position="454"/>
    </location>
</feature>
<dbReference type="InterPro" id="IPR003961">
    <property type="entry name" value="FN3_dom"/>
</dbReference>
<dbReference type="Gene3D" id="2.60.40.10">
    <property type="entry name" value="Immunoglobulins"/>
    <property type="match status" value="1"/>
</dbReference>
<feature type="domain" description="Tyrosine specific protein phosphatases" evidence="17">
    <location>
        <begin position="1202"/>
        <end position="1276"/>
    </location>
</feature>
<evidence type="ECO:0000259" key="17">
    <source>
        <dbReference type="PROSITE" id="PS50056"/>
    </source>
</evidence>
<dbReference type="CDD" id="cd00063">
    <property type="entry name" value="FN3"/>
    <property type="match status" value="1"/>
</dbReference>
<dbReference type="GO" id="GO:0004725">
    <property type="term" value="F:protein tyrosine phosphatase activity"/>
    <property type="evidence" value="ECO:0007669"/>
    <property type="project" value="UniProtKB-EC"/>
</dbReference>
<dbReference type="FunFam" id="3.90.190.10:FF:000016">
    <property type="entry name" value="receptor-type tyrosine-protein phosphatase gamma isoform X1"/>
    <property type="match status" value="1"/>
</dbReference>
<dbReference type="PRINTS" id="PR00700">
    <property type="entry name" value="PRTYPHPHTASE"/>
</dbReference>
<evidence type="ECO:0000256" key="12">
    <source>
        <dbReference type="ARBA" id="ARBA00023180"/>
    </source>
</evidence>
<feature type="domain" description="Tyrosine-protein phosphatase" evidence="16">
    <location>
        <begin position="727"/>
        <end position="995"/>
    </location>
</feature>
<dbReference type="PROSITE" id="PS51144">
    <property type="entry name" value="ALPHA_CA_2"/>
    <property type="match status" value="1"/>
</dbReference>
<dbReference type="PANTHER" id="PTHR19134:SF461">
    <property type="entry name" value="RECEPTOR-TYPE TYROSINE-PROTEIN PHOSPHATASE ZETA"/>
    <property type="match status" value="1"/>
</dbReference>
<dbReference type="SMART" id="SM01057">
    <property type="entry name" value="Carb_anhydrase"/>
    <property type="match status" value="1"/>
</dbReference>
<evidence type="ECO:0000259" key="16">
    <source>
        <dbReference type="PROSITE" id="PS50055"/>
    </source>
</evidence>
<evidence type="ECO:0000256" key="7">
    <source>
        <dbReference type="ARBA" id="ARBA00022801"/>
    </source>
</evidence>
<dbReference type="Gene3D" id="3.10.200.10">
    <property type="entry name" value="Alpha carbonic anhydrase"/>
    <property type="match status" value="1"/>
</dbReference>
<dbReference type="PROSITE" id="PS50853">
    <property type="entry name" value="FN3"/>
    <property type="match status" value="1"/>
</dbReference>
<comment type="similarity">
    <text evidence="2">Belongs to the protein-tyrosine phosphatase family. Receptor class 5 subfamily.</text>
</comment>
<dbReference type="InterPro" id="IPR013783">
    <property type="entry name" value="Ig-like_fold"/>
</dbReference>
<keyword evidence="10 15" id="KW-0472">Membrane</keyword>
<reference evidence="20" key="3">
    <citation type="submission" date="2025-09" db="UniProtKB">
        <authorList>
            <consortium name="Ensembl"/>
        </authorList>
    </citation>
    <scope>IDENTIFICATION</scope>
</reference>
<dbReference type="FunFam" id="3.90.190.10:FF:000013">
    <property type="entry name" value="receptor-type tyrosine-protein phosphatase zeta isoform X1"/>
    <property type="match status" value="1"/>
</dbReference>
<evidence type="ECO:0000256" key="2">
    <source>
        <dbReference type="ARBA" id="ARBA00006246"/>
    </source>
</evidence>
<evidence type="ECO:0000256" key="4">
    <source>
        <dbReference type="ARBA" id="ARBA00022692"/>
    </source>
</evidence>
<dbReference type="GO" id="GO:0005886">
    <property type="term" value="C:plasma membrane"/>
    <property type="evidence" value="ECO:0007669"/>
    <property type="project" value="UniProtKB-ARBA"/>
</dbReference>
<keyword evidence="5" id="KW-0732">Signal</keyword>
<feature type="compositionally biased region" description="Low complexity" evidence="14">
    <location>
        <begin position="479"/>
        <end position="490"/>
    </location>
</feature>
<organism evidence="20 21">
    <name type="scientific">Scleropages formosus</name>
    <name type="common">Asian bonytongue</name>
    <name type="synonym">Osteoglossum formosum</name>
    <dbReference type="NCBI Taxonomy" id="113540"/>
    <lineage>
        <taxon>Eukaryota</taxon>
        <taxon>Metazoa</taxon>
        <taxon>Chordata</taxon>
        <taxon>Craniata</taxon>
        <taxon>Vertebrata</taxon>
        <taxon>Euteleostomi</taxon>
        <taxon>Actinopterygii</taxon>
        <taxon>Neopterygii</taxon>
        <taxon>Teleostei</taxon>
        <taxon>Osteoglossocephala</taxon>
        <taxon>Osteoglossomorpha</taxon>
        <taxon>Osteoglossiformes</taxon>
        <taxon>Osteoglossidae</taxon>
        <taxon>Scleropages</taxon>
    </lineage>
</organism>
<evidence type="ECO:0000256" key="5">
    <source>
        <dbReference type="ARBA" id="ARBA00022729"/>
    </source>
</evidence>
<dbReference type="Proteomes" id="UP000694397">
    <property type="component" value="Chromosome 21"/>
</dbReference>
<evidence type="ECO:0000256" key="8">
    <source>
        <dbReference type="ARBA" id="ARBA00022912"/>
    </source>
</evidence>